<dbReference type="Proteomes" id="UP000236959">
    <property type="component" value="Unassembled WGS sequence"/>
</dbReference>
<keyword evidence="1" id="KW-0472">Membrane</keyword>
<reference evidence="2 3" key="1">
    <citation type="submission" date="2018-01" db="EMBL/GenBank/DDBJ databases">
        <title>Genomic Encyclopedia of Archaeal and Bacterial Type Strains, Phase II (KMG-II): from individual species to whole genera.</title>
        <authorList>
            <person name="Goeker M."/>
        </authorList>
    </citation>
    <scope>NUCLEOTIDE SEQUENCE [LARGE SCALE GENOMIC DNA]</scope>
    <source>
        <strain evidence="2 3">DSM 17023</strain>
    </source>
</reference>
<comment type="caution">
    <text evidence="2">The sequence shown here is derived from an EMBL/GenBank/DDBJ whole genome shotgun (WGS) entry which is preliminary data.</text>
</comment>
<dbReference type="RefSeq" id="WP_170107101.1">
    <property type="nucleotide sequence ID" value="NZ_PPCN01000001.1"/>
</dbReference>
<proteinExistence type="predicted"/>
<evidence type="ECO:0008006" key="4">
    <source>
        <dbReference type="Google" id="ProtNLM"/>
    </source>
</evidence>
<gene>
    <name evidence="2" type="ORF">CLV41_101610</name>
</gene>
<organism evidence="2 3">
    <name type="scientific">Roseibium marinum</name>
    <dbReference type="NCBI Taxonomy" id="281252"/>
    <lineage>
        <taxon>Bacteria</taxon>
        <taxon>Pseudomonadati</taxon>
        <taxon>Pseudomonadota</taxon>
        <taxon>Alphaproteobacteria</taxon>
        <taxon>Hyphomicrobiales</taxon>
        <taxon>Stappiaceae</taxon>
        <taxon>Roseibium</taxon>
    </lineage>
</organism>
<keyword evidence="1" id="KW-1133">Transmembrane helix</keyword>
<evidence type="ECO:0000313" key="2">
    <source>
        <dbReference type="EMBL" id="POF34158.1"/>
    </source>
</evidence>
<keyword evidence="3" id="KW-1185">Reference proteome</keyword>
<accession>A0A2S3V2H9</accession>
<sequence length="55" mass="6406">MPIDDRDLTRQDEDISPAEFAAEERREHYAFGNWPEIAGTVFTLFVIWLIFAFTG</sequence>
<keyword evidence="1" id="KW-0812">Transmembrane</keyword>
<feature type="transmembrane region" description="Helical" evidence="1">
    <location>
        <begin position="37"/>
        <end position="54"/>
    </location>
</feature>
<evidence type="ECO:0000313" key="3">
    <source>
        <dbReference type="Proteomes" id="UP000236959"/>
    </source>
</evidence>
<evidence type="ECO:0000256" key="1">
    <source>
        <dbReference type="SAM" id="Phobius"/>
    </source>
</evidence>
<dbReference type="EMBL" id="PPCN01000001">
    <property type="protein sequence ID" value="POF34158.1"/>
    <property type="molecule type" value="Genomic_DNA"/>
</dbReference>
<dbReference type="AlphaFoldDB" id="A0A2S3V2H9"/>
<protein>
    <recommendedName>
        <fullName evidence="4">Aa3 type cytochrome c oxidase subunit IV</fullName>
    </recommendedName>
</protein>
<name>A0A2S3V2H9_9HYPH</name>